<accession>A0A3R8Q7D3</accession>
<keyword evidence="2" id="KW-1185">Reference proteome</keyword>
<dbReference type="InterPro" id="IPR009394">
    <property type="entry name" value="MmcB-like"/>
</dbReference>
<comment type="caution">
    <text evidence="1">The sequence shown here is derived from an EMBL/GenBank/DDBJ whole genome shotgun (WGS) entry which is preliminary data.</text>
</comment>
<gene>
    <name evidence="1" type="ORF">D7D48_09970</name>
</gene>
<dbReference type="EMBL" id="RWJI01000002">
    <property type="protein sequence ID" value="RRQ51278.1"/>
    <property type="molecule type" value="Genomic_DNA"/>
</dbReference>
<dbReference type="Pfam" id="PF06319">
    <property type="entry name" value="MmcB-like"/>
    <property type="match status" value="1"/>
</dbReference>
<name>A0A3R8Q7D3_9SPHN</name>
<proteinExistence type="predicted"/>
<evidence type="ECO:0000313" key="2">
    <source>
        <dbReference type="Proteomes" id="UP000268553"/>
    </source>
</evidence>
<evidence type="ECO:0000313" key="1">
    <source>
        <dbReference type="EMBL" id="RRQ51278.1"/>
    </source>
</evidence>
<dbReference type="Proteomes" id="UP000268553">
    <property type="component" value="Unassembled WGS sequence"/>
</dbReference>
<dbReference type="PIRSF" id="PIRSF031796">
    <property type="entry name" value="UPC031796"/>
    <property type="match status" value="1"/>
</dbReference>
<protein>
    <submittedName>
        <fullName evidence="1">DNA repair protein MmcB-related protein</fullName>
    </submittedName>
</protein>
<reference evidence="1 2" key="1">
    <citation type="submission" date="2018-12" db="EMBL/GenBank/DDBJ databases">
        <authorList>
            <person name="Kim S.-J."/>
            <person name="Jung G.-Y."/>
        </authorList>
    </citation>
    <scope>NUCLEOTIDE SEQUENCE [LARGE SCALE GENOMIC DNA]</scope>
    <source>
        <strain evidence="1 2">03SU3-P</strain>
    </source>
</reference>
<organism evidence="1 2">
    <name type="scientific">Sphingorhabdus wooponensis</name>
    <dbReference type="NCBI Taxonomy" id="940136"/>
    <lineage>
        <taxon>Bacteria</taxon>
        <taxon>Pseudomonadati</taxon>
        <taxon>Pseudomonadota</taxon>
        <taxon>Alphaproteobacteria</taxon>
        <taxon>Sphingomonadales</taxon>
        <taxon>Sphingomonadaceae</taxon>
        <taxon>Sphingorhabdus</taxon>
    </lineage>
</organism>
<dbReference type="OrthoDB" id="5194526at2"/>
<dbReference type="RefSeq" id="WP_125231253.1">
    <property type="nucleotide sequence ID" value="NZ_RWJI01000002.1"/>
</dbReference>
<dbReference type="AlphaFoldDB" id="A0A3R8Q7D3"/>
<sequence length="162" mass="17945">MDQASNSVSIAGASAVARGVSRLFLRNQIVVQSEVSLRNNRRADLMGLSNKGEIIIVEIKCSRADLLGDQKWPEYLEYCDRFFWAVPAGFDISPLQNDAFMPERAGLIIADAYDAEIARPAGLLPLAPARRKTETQRLARLAMRRLMGISDPESALSGFEFE</sequence>